<evidence type="ECO:0000259" key="1">
    <source>
        <dbReference type="Pfam" id="PF07995"/>
    </source>
</evidence>
<dbReference type="InterPro" id="IPR011042">
    <property type="entry name" value="6-blade_b-propeller_TolB-like"/>
</dbReference>
<dbReference type="Gene3D" id="2.120.10.30">
    <property type="entry name" value="TolB, C-terminal domain"/>
    <property type="match status" value="1"/>
</dbReference>
<dbReference type="PANTHER" id="PTHR19328">
    <property type="entry name" value="HEDGEHOG-INTERACTING PROTEIN"/>
    <property type="match status" value="1"/>
</dbReference>
<reference evidence="2 3" key="1">
    <citation type="journal article" date="2019" name="Environ. Microbiol.">
        <title>Species interactions and distinct microbial communities in high Arctic permafrost affected cryosols are associated with the CH4 and CO2 gas fluxes.</title>
        <authorList>
            <person name="Altshuler I."/>
            <person name="Hamel J."/>
            <person name="Turney S."/>
            <person name="Magnuson E."/>
            <person name="Levesque R."/>
            <person name="Greer C."/>
            <person name="Whyte L.G."/>
        </authorList>
    </citation>
    <scope>NUCLEOTIDE SEQUENCE [LARGE SCALE GENOMIC DNA]</scope>
    <source>
        <strain evidence="2 3">S06.C</strain>
    </source>
</reference>
<dbReference type="PANTHER" id="PTHR19328:SF75">
    <property type="entry name" value="ALDOSE SUGAR DEHYDROGENASE YLII"/>
    <property type="match status" value="1"/>
</dbReference>
<dbReference type="SUPFAM" id="SSF50952">
    <property type="entry name" value="Soluble quinoprotein glucose dehydrogenase"/>
    <property type="match status" value="1"/>
</dbReference>
<dbReference type="Pfam" id="PF07995">
    <property type="entry name" value="GSDH"/>
    <property type="match status" value="1"/>
</dbReference>
<gene>
    <name evidence="2" type="ORF">EAH82_12985</name>
</gene>
<evidence type="ECO:0000313" key="3">
    <source>
        <dbReference type="Proteomes" id="UP000319212"/>
    </source>
</evidence>
<evidence type="ECO:0000313" key="2">
    <source>
        <dbReference type="EMBL" id="TPG27675.1"/>
    </source>
</evidence>
<protein>
    <recommendedName>
        <fullName evidence="1">Glucose/Sorbosone dehydrogenase domain-containing protein</fullName>
    </recommendedName>
</protein>
<feature type="domain" description="Glucose/Sorbosone dehydrogenase" evidence="1">
    <location>
        <begin position="9"/>
        <end position="325"/>
    </location>
</feature>
<comment type="caution">
    <text evidence="2">The sequence shown here is derived from an EMBL/GenBank/DDBJ whole genome shotgun (WGS) entry which is preliminary data.</text>
</comment>
<proteinExistence type="predicted"/>
<dbReference type="AlphaFoldDB" id="A0A502DQF8"/>
<name>A0A502DQF8_9BURK</name>
<dbReference type="RefSeq" id="WP_194150691.1">
    <property type="nucleotide sequence ID" value="NZ_RCZI01000003.1"/>
</dbReference>
<dbReference type="Proteomes" id="UP000319212">
    <property type="component" value="Unassembled WGS sequence"/>
</dbReference>
<organism evidence="2 3">
    <name type="scientific">Variovorax guangxiensis</name>
    <dbReference type="NCBI Taxonomy" id="1775474"/>
    <lineage>
        <taxon>Bacteria</taxon>
        <taxon>Pseudomonadati</taxon>
        <taxon>Pseudomonadota</taxon>
        <taxon>Betaproteobacteria</taxon>
        <taxon>Burkholderiales</taxon>
        <taxon>Comamonadaceae</taxon>
        <taxon>Variovorax</taxon>
    </lineage>
</organism>
<dbReference type="InterPro" id="IPR011041">
    <property type="entry name" value="Quinoprot_gluc/sorb_DH_b-prop"/>
</dbReference>
<accession>A0A502DQF8</accession>
<dbReference type="EMBL" id="RCZI01000003">
    <property type="protein sequence ID" value="TPG27675.1"/>
    <property type="molecule type" value="Genomic_DNA"/>
</dbReference>
<sequence>MGAEDNFSAFAFRPDGRAVFGRQDGTLLVGDIESGPPTVVGKLPVFEISGAGITGIAVDPKFATTGQIFVTVTEGPGPTLDDVGVAVVRVTLAGETISNQTTIWRSPRVATTPTQARFGGAIDVDPVDGDVVVAIGDLGDPSAAQDPASFKGKVLRMTQTGARSAKNPTASSGALDLVYAYGLRQPRGMHITGDGTVYAVDDALHRGDELNLIKAGANYGWPLVSEGSDEAFVDYPKHATRPDIVAPLYSTNFSYSFQGVTRVVGNDLGLQGEILVGTFGDGIFRFVPDGNGVREAGERISRGGDFIGGIAERPTGGVYGIRSASNTAPFSIVKN</sequence>
<dbReference type="InterPro" id="IPR012938">
    <property type="entry name" value="Glc/Sorbosone_DH"/>
</dbReference>